<sequence length="178" mass="19402">MPRKTALRVADLSQNASTPFDLRPDPAALKSIADDLGLSGLRKLRFTGEIAAQGSKDWLLTGRLGATVVQPCIVTLDPVTSRIDTDVRRLYLAEMPEIDAEEIEMPEDDTLERLGSFIDPGEVMVEALSLALPLYPRKDGAGLDESVFAEPGVQPMRDEDARPFAGLASLRDSLKKQP</sequence>
<evidence type="ECO:0000256" key="1">
    <source>
        <dbReference type="SAM" id="MobiDB-lite"/>
    </source>
</evidence>
<dbReference type="Pfam" id="PF02620">
    <property type="entry name" value="YceD"/>
    <property type="match status" value="1"/>
</dbReference>
<reference evidence="2 3" key="1">
    <citation type="submission" date="2023-05" db="EMBL/GenBank/DDBJ databases">
        <title>Sedimentitalea sp. nov. JM2-8.</title>
        <authorList>
            <person name="Huang J."/>
        </authorList>
    </citation>
    <scope>NUCLEOTIDE SEQUENCE [LARGE SCALE GENOMIC DNA]</scope>
    <source>
        <strain evidence="2 3">JM2-8</strain>
    </source>
</reference>
<proteinExistence type="predicted"/>
<dbReference type="RefSeq" id="WP_284485038.1">
    <property type="nucleotide sequence ID" value="NZ_JASNJE010000007.1"/>
</dbReference>
<dbReference type="Proteomes" id="UP001227126">
    <property type="component" value="Unassembled WGS sequence"/>
</dbReference>
<feature type="region of interest" description="Disordered" evidence="1">
    <location>
        <begin position="151"/>
        <end position="178"/>
    </location>
</feature>
<accession>A0ABT7FDA5</accession>
<name>A0ABT7FDA5_9RHOB</name>
<dbReference type="InterPro" id="IPR003772">
    <property type="entry name" value="YceD"/>
</dbReference>
<evidence type="ECO:0000313" key="2">
    <source>
        <dbReference type="EMBL" id="MDK3073099.1"/>
    </source>
</evidence>
<evidence type="ECO:0000313" key="3">
    <source>
        <dbReference type="Proteomes" id="UP001227126"/>
    </source>
</evidence>
<comment type="caution">
    <text evidence="2">The sequence shown here is derived from an EMBL/GenBank/DDBJ whole genome shotgun (WGS) entry which is preliminary data.</text>
</comment>
<dbReference type="EMBL" id="JASNJE010000007">
    <property type="protein sequence ID" value="MDK3073099.1"/>
    <property type="molecule type" value="Genomic_DNA"/>
</dbReference>
<keyword evidence="3" id="KW-1185">Reference proteome</keyword>
<protein>
    <submittedName>
        <fullName evidence="2">DUF177 domain-containing protein</fullName>
    </submittedName>
</protein>
<organism evidence="2 3">
    <name type="scientific">Sedimentitalea xiamensis</name>
    <dbReference type="NCBI Taxonomy" id="3050037"/>
    <lineage>
        <taxon>Bacteria</taxon>
        <taxon>Pseudomonadati</taxon>
        <taxon>Pseudomonadota</taxon>
        <taxon>Alphaproteobacteria</taxon>
        <taxon>Rhodobacterales</taxon>
        <taxon>Paracoccaceae</taxon>
        <taxon>Sedimentitalea</taxon>
    </lineage>
</organism>
<gene>
    <name evidence="2" type="ORF">QO034_08265</name>
</gene>